<dbReference type="Proteomes" id="UP000299102">
    <property type="component" value="Unassembled WGS sequence"/>
</dbReference>
<keyword evidence="2" id="KW-1185">Reference proteome</keyword>
<sequence>MIAQECKPITAYKFPVNKKTALMSIDNLDRRRRQVDEFKVLQMDLVGSQTQFCRLRSKRACEQPPLLLDTRNPRGVTSALHIFWVGIGYMTV</sequence>
<proteinExistence type="predicted"/>
<name>A0A4C1UDM1_EUMVA</name>
<comment type="caution">
    <text evidence="1">The sequence shown here is derived from an EMBL/GenBank/DDBJ whole genome shotgun (WGS) entry which is preliminary data.</text>
</comment>
<accession>A0A4C1UDM1</accession>
<evidence type="ECO:0000313" key="1">
    <source>
        <dbReference type="EMBL" id="GBP24217.1"/>
    </source>
</evidence>
<gene>
    <name evidence="1" type="ORF">EVAR_80070_1</name>
</gene>
<reference evidence="1 2" key="1">
    <citation type="journal article" date="2019" name="Commun. Biol.">
        <title>The bagworm genome reveals a unique fibroin gene that provides high tensile strength.</title>
        <authorList>
            <person name="Kono N."/>
            <person name="Nakamura H."/>
            <person name="Ohtoshi R."/>
            <person name="Tomita M."/>
            <person name="Numata K."/>
            <person name="Arakawa K."/>
        </authorList>
    </citation>
    <scope>NUCLEOTIDE SEQUENCE [LARGE SCALE GENOMIC DNA]</scope>
</reference>
<dbReference type="AlphaFoldDB" id="A0A4C1UDM1"/>
<evidence type="ECO:0000313" key="2">
    <source>
        <dbReference type="Proteomes" id="UP000299102"/>
    </source>
</evidence>
<organism evidence="1 2">
    <name type="scientific">Eumeta variegata</name>
    <name type="common">Bagworm moth</name>
    <name type="synonym">Eumeta japonica</name>
    <dbReference type="NCBI Taxonomy" id="151549"/>
    <lineage>
        <taxon>Eukaryota</taxon>
        <taxon>Metazoa</taxon>
        <taxon>Ecdysozoa</taxon>
        <taxon>Arthropoda</taxon>
        <taxon>Hexapoda</taxon>
        <taxon>Insecta</taxon>
        <taxon>Pterygota</taxon>
        <taxon>Neoptera</taxon>
        <taxon>Endopterygota</taxon>
        <taxon>Lepidoptera</taxon>
        <taxon>Glossata</taxon>
        <taxon>Ditrysia</taxon>
        <taxon>Tineoidea</taxon>
        <taxon>Psychidae</taxon>
        <taxon>Oiketicinae</taxon>
        <taxon>Eumeta</taxon>
    </lineage>
</organism>
<dbReference type="EMBL" id="BGZK01000159">
    <property type="protein sequence ID" value="GBP24217.1"/>
    <property type="molecule type" value="Genomic_DNA"/>
</dbReference>
<protein>
    <submittedName>
        <fullName evidence="1">Uncharacterized protein</fullName>
    </submittedName>
</protein>